<feature type="compositionally biased region" description="Basic and acidic residues" evidence="1">
    <location>
        <begin position="336"/>
        <end position="345"/>
    </location>
</feature>
<feature type="compositionally biased region" description="Basic residues" evidence="1">
    <location>
        <begin position="154"/>
        <end position="163"/>
    </location>
</feature>
<accession>A0A4Y9ZAU7</accession>
<feature type="compositionally biased region" description="Basic residues" evidence="1">
    <location>
        <begin position="1"/>
        <end position="14"/>
    </location>
</feature>
<evidence type="ECO:0000313" key="4">
    <source>
        <dbReference type="Proteomes" id="UP000298327"/>
    </source>
</evidence>
<sequence>MSQTRPRPRPRPRPANRQSSHTEPPASVIPLLDKNDEAHSQSKSAREQELDEEDIFFMKNRNRTAKDWKKIDLLEKEQEILEVPASSDAEDDWNQPSGSSPRKRRKATKAPNGLPEWTRTGSVPVLSSDSDDDLEIVEGSSTGKGKQQGGDRKRGVKRPRSRSRSLTPPPMLTMQQIQNARNVVRQTLQAVQPESPTDSTFDDSTDTITLDELQTIALSRKQSSFTSDESTKGTMLDRGGGPEIVTIKVTWRPHPLDTAARAQVWGFKMKRHDSFNALFDEIADMASVLSDNLILTCGGSRVFASATPHSLKIWAEVEMEASDKTTFEYIRQQKLRGSEPPEHAHGKGRSPSVNSGADSDSDSDVQSVAEEAEDETFKLIVRSATTKDVTLTVRPTTTCGAIVKAFLKRTGLASKYPEGKSRRKSIGGGPRLMVDGEKMNPDSPISEADLEDGDQIEVAGL</sequence>
<dbReference type="InterPro" id="IPR029071">
    <property type="entry name" value="Ubiquitin-like_domsf"/>
</dbReference>
<organism evidence="3 4">
    <name type="scientific">Dentipellis fragilis</name>
    <dbReference type="NCBI Taxonomy" id="205917"/>
    <lineage>
        <taxon>Eukaryota</taxon>
        <taxon>Fungi</taxon>
        <taxon>Dikarya</taxon>
        <taxon>Basidiomycota</taxon>
        <taxon>Agaricomycotina</taxon>
        <taxon>Agaricomycetes</taxon>
        <taxon>Russulales</taxon>
        <taxon>Hericiaceae</taxon>
        <taxon>Dentipellis</taxon>
    </lineage>
</organism>
<feature type="region of interest" description="Disordered" evidence="1">
    <location>
        <begin position="417"/>
        <end position="461"/>
    </location>
</feature>
<gene>
    <name evidence="3" type="ORF">EVG20_g2036</name>
</gene>
<feature type="region of interest" description="Disordered" evidence="1">
    <location>
        <begin position="1"/>
        <end position="54"/>
    </location>
</feature>
<evidence type="ECO:0000259" key="2">
    <source>
        <dbReference type="Pfam" id="PF11976"/>
    </source>
</evidence>
<proteinExistence type="predicted"/>
<evidence type="ECO:0000256" key="1">
    <source>
        <dbReference type="SAM" id="MobiDB-lite"/>
    </source>
</evidence>
<name>A0A4Y9ZAU7_9AGAM</name>
<comment type="caution">
    <text evidence="3">The sequence shown here is derived from an EMBL/GenBank/DDBJ whole genome shotgun (WGS) entry which is preliminary data.</text>
</comment>
<feature type="domain" description="Rad60/SUMO-like" evidence="2">
    <location>
        <begin position="378"/>
        <end position="458"/>
    </location>
</feature>
<dbReference type="Proteomes" id="UP000298327">
    <property type="component" value="Unassembled WGS sequence"/>
</dbReference>
<reference evidence="3 4" key="1">
    <citation type="submission" date="2019-02" db="EMBL/GenBank/DDBJ databases">
        <title>Genome sequencing of the rare red list fungi Dentipellis fragilis.</title>
        <authorList>
            <person name="Buettner E."/>
            <person name="Kellner H."/>
        </authorList>
    </citation>
    <scope>NUCLEOTIDE SEQUENCE [LARGE SCALE GENOMIC DNA]</scope>
    <source>
        <strain evidence="3 4">DSM 105465</strain>
    </source>
</reference>
<dbReference type="STRING" id="205917.A0A4Y9ZAU7"/>
<dbReference type="Gene3D" id="3.10.20.90">
    <property type="entry name" value="Phosphatidylinositol 3-kinase Catalytic Subunit, Chain A, domain 1"/>
    <property type="match status" value="2"/>
</dbReference>
<feature type="region of interest" description="Disordered" evidence="1">
    <location>
        <begin position="82"/>
        <end position="171"/>
    </location>
</feature>
<feature type="region of interest" description="Disordered" evidence="1">
    <location>
        <begin position="335"/>
        <end position="370"/>
    </location>
</feature>
<dbReference type="OrthoDB" id="3365399at2759"/>
<protein>
    <recommendedName>
        <fullName evidence="2">Rad60/SUMO-like domain-containing protein</fullName>
    </recommendedName>
</protein>
<evidence type="ECO:0000313" key="3">
    <source>
        <dbReference type="EMBL" id="TFY70973.1"/>
    </source>
</evidence>
<feature type="compositionally biased region" description="Basic and acidic residues" evidence="1">
    <location>
        <begin position="33"/>
        <end position="48"/>
    </location>
</feature>
<dbReference type="AlphaFoldDB" id="A0A4Y9ZAU7"/>
<dbReference type="SUPFAM" id="SSF54236">
    <property type="entry name" value="Ubiquitin-like"/>
    <property type="match status" value="1"/>
</dbReference>
<dbReference type="Pfam" id="PF11976">
    <property type="entry name" value="Rad60-SLD"/>
    <property type="match status" value="1"/>
</dbReference>
<keyword evidence="4" id="KW-1185">Reference proteome</keyword>
<dbReference type="CDD" id="cd17080">
    <property type="entry name" value="Ubl_SLD2_Esc2_like"/>
    <property type="match status" value="1"/>
</dbReference>
<dbReference type="InterPro" id="IPR022617">
    <property type="entry name" value="Rad60/SUMO-like_dom"/>
</dbReference>
<dbReference type="EMBL" id="SEOQ01000073">
    <property type="protein sequence ID" value="TFY70973.1"/>
    <property type="molecule type" value="Genomic_DNA"/>
</dbReference>
<feature type="compositionally biased region" description="Low complexity" evidence="1">
    <location>
        <begin position="352"/>
        <end position="368"/>
    </location>
</feature>